<evidence type="ECO:0000313" key="3">
    <source>
        <dbReference type="Proteomes" id="UP000499080"/>
    </source>
</evidence>
<dbReference type="EMBL" id="BGPR01000228">
    <property type="protein sequence ID" value="GBM06421.1"/>
    <property type="molecule type" value="Genomic_DNA"/>
</dbReference>
<feature type="region of interest" description="Disordered" evidence="1">
    <location>
        <begin position="1"/>
        <end position="24"/>
    </location>
</feature>
<organism evidence="2 3">
    <name type="scientific">Araneus ventricosus</name>
    <name type="common">Orbweaver spider</name>
    <name type="synonym">Epeira ventricosa</name>
    <dbReference type="NCBI Taxonomy" id="182803"/>
    <lineage>
        <taxon>Eukaryota</taxon>
        <taxon>Metazoa</taxon>
        <taxon>Ecdysozoa</taxon>
        <taxon>Arthropoda</taxon>
        <taxon>Chelicerata</taxon>
        <taxon>Arachnida</taxon>
        <taxon>Araneae</taxon>
        <taxon>Araneomorphae</taxon>
        <taxon>Entelegynae</taxon>
        <taxon>Araneoidea</taxon>
        <taxon>Araneidae</taxon>
        <taxon>Araneus</taxon>
    </lineage>
</organism>
<accession>A0A4Y2CPQ5</accession>
<evidence type="ECO:0000313" key="2">
    <source>
        <dbReference type="EMBL" id="GBM06421.1"/>
    </source>
</evidence>
<name>A0A4Y2CPQ5_ARAVE</name>
<protein>
    <submittedName>
        <fullName evidence="2">Uncharacterized protein</fullName>
    </submittedName>
</protein>
<sequence>MQVVSQGRAEGIGAGGTRYATTST</sequence>
<comment type="caution">
    <text evidence="2">The sequence shown here is derived from an EMBL/GenBank/DDBJ whole genome shotgun (WGS) entry which is preliminary data.</text>
</comment>
<reference evidence="2 3" key="1">
    <citation type="journal article" date="2019" name="Sci. Rep.">
        <title>Orb-weaving spider Araneus ventricosus genome elucidates the spidroin gene catalogue.</title>
        <authorList>
            <person name="Kono N."/>
            <person name="Nakamura H."/>
            <person name="Ohtoshi R."/>
            <person name="Moran D.A.P."/>
            <person name="Shinohara A."/>
            <person name="Yoshida Y."/>
            <person name="Fujiwara M."/>
            <person name="Mori M."/>
            <person name="Tomita M."/>
            <person name="Arakawa K."/>
        </authorList>
    </citation>
    <scope>NUCLEOTIDE SEQUENCE [LARGE SCALE GENOMIC DNA]</scope>
</reference>
<dbReference type="AlphaFoldDB" id="A0A4Y2CPQ5"/>
<evidence type="ECO:0000256" key="1">
    <source>
        <dbReference type="SAM" id="MobiDB-lite"/>
    </source>
</evidence>
<keyword evidence="3" id="KW-1185">Reference proteome</keyword>
<dbReference type="Proteomes" id="UP000499080">
    <property type="component" value="Unassembled WGS sequence"/>
</dbReference>
<proteinExistence type="predicted"/>
<feature type="non-terminal residue" evidence="2">
    <location>
        <position position="24"/>
    </location>
</feature>
<gene>
    <name evidence="2" type="ORF">AVEN_266370_1</name>
</gene>